<protein>
    <recommendedName>
        <fullName evidence="2">Carboxylesterase type B domain-containing protein</fullName>
    </recommendedName>
</protein>
<accession>A0A8J2L6G8</accession>
<comment type="caution">
    <text evidence="3">The sequence shown here is derived from an EMBL/GenBank/DDBJ whole genome shotgun (WGS) entry which is preliminary data.</text>
</comment>
<feature type="domain" description="Carboxylesterase type B" evidence="2">
    <location>
        <begin position="8"/>
        <end position="97"/>
    </location>
</feature>
<feature type="non-terminal residue" evidence="3">
    <location>
        <position position="1"/>
    </location>
</feature>
<dbReference type="InterPro" id="IPR002018">
    <property type="entry name" value="CarbesteraseB"/>
</dbReference>
<dbReference type="AlphaFoldDB" id="A0A8J2L6G8"/>
<evidence type="ECO:0000313" key="4">
    <source>
        <dbReference type="Proteomes" id="UP000708208"/>
    </source>
</evidence>
<evidence type="ECO:0000259" key="2">
    <source>
        <dbReference type="Pfam" id="PF00135"/>
    </source>
</evidence>
<feature type="non-terminal residue" evidence="3">
    <location>
        <position position="106"/>
    </location>
</feature>
<keyword evidence="4" id="KW-1185">Reference proteome</keyword>
<name>A0A8J2L6G8_9HEXA</name>
<gene>
    <name evidence="3" type="ORF">AFUS01_LOCUS39334</name>
</gene>
<sequence>STDLFHNFGSFGPSIEKPGPDSFLTENPLVLLKSGRIANKVPWMAGVNENEGFVILGKMLQFFSSLELMKDDVWDNLLQHMIFYNKTLWPEVASAVKNKFFGNKLP</sequence>
<evidence type="ECO:0000313" key="3">
    <source>
        <dbReference type="EMBL" id="CAG7829473.1"/>
    </source>
</evidence>
<reference evidence="3" key="1">
    <citation type="submission" date="2021-06" db="EMBL/GenBank/DDBJ databases">
        <authorList>
            <person name="Hodson N. C."/>
            <person name="Mongue J. A."/>
            <person name="Jaron S. K."/>
        </authorList>
    </citation>
    <scope>NUCLEOTIDE SEQUENCE</scope>
</reference>
<organism evidence="3 4">
    <name type="scientific">Allacma fusca</name>
    <dbReference type="NCBI Taxonomy" id="39272"/>
    <lineage>
        <taxon>Eukaryota</taxon>
        <taxon>Metazoa</taxon>
        <taxon>Ecdysozoa</taxon>
        <taxon>Arthropoda</taxon>
        <taxon>Hexapoda</taxon>
        <taxon>Collembola</taxon>
        <taxon>Symphypleona</taxon>
        <taxon>Sminthuridae</taxon>
        <taxon>Allacma</taxon>
    </lineage>
</organism>
<keyword evidence="1" id="KW-0325">Glycoprotein</keyword>
<dbReference type="EMBL" id="CAJVCH010551629">
    <property type="protein sequence ID" value="CAG7829473.1"/>
    <property type="molecule type" value="Genomic_DNA"/>
</dbReference>
<evidence type="ECO:0000256" key="1">
    <source>
        <dbReference type="ARBA" id="ARBA00023180"/>
    </source>
</evidence>
<proteinExistence type="predicted"/>
<dbReference type="Proteomes" id="UP000708208">
    <property type="component" value="Unassembled WGS sequence"/>
</dbReference>
<dbReference type="Pfam" id="PF00135">
    <property type="entry name" value="COesterase"/>
    <property type="match status" value="1"/>
</dbReference>
<dbReference type="OrthoDB" id="19653at2759"/>